<dbReference type="InterPro" id="IPR001680">
    <property type="entry name" value="WD40_rpt"/>
</dbReference>
<feature type="repeat" description="WD" evidence="3">
    <location>
        <begin position="1482"/>
        <end position="1519"/>
    </location>
</feature>
<dbReference type="Pfam" id="PF00400">
    <property type="entry name" value="WD40"/>
    <property type="match status" value="15"/>
</dbReference>
<protein>
    <submittedName>
        <fullName evidence="7">Protein HIRA/HIR1</fullName>
    </submittedName>
</protein>
<dbReference type="OrthoDB" id="538223at2759"/>
<feature type="repeat" description="WD" evidence="3">
    <location>
        <begin position="1524"/>
        <end position="1565"/>
    </location>
</feature>
<dbReference type="FunFam" id="2.130.10.10:FF:000228">
    <property type="entry name" value="COMPASS-like H3K4 histone methylase component WDR5A"/>
    <property type="match status" value="1"/>
</dbReference>
<evidence type="ECO:0000259" key="6">
    <source>
        <dbReference type="Pfam" id="PF23948"/>
    </source>
</evidence>
<dbReference type="GO" id="GO:0035097">
    <property type="term" value="C:histone methyltransferase complex"/>
    <property type="evidence" value="ECO:0007669"/>
    <property type="project" value="UniProtKB-ARBA"/>
</dbReference>
<dbReference type="InterPro" id="IPR056251">
    <property type="entry name" value="Arm_rpt_dom"/>
</dbReference>
<dbReference type="Pfam" id="PF00805">
    <property type="entry name" value="Pentapeptide"/>
    <property type="match status" value="1"/>
</dbReference>
<dbReference type="PROSITE" id="PS00678">
    <property type="entry name" value="WD_REPEATS_1"/>
    <property type="match status" value="12"/>
</dbReference>
<evidence type="ECO:0000313" key="8">
    <source>
        <dbReference type="Proteomes" id="UP000827284"/>
    </source>
</evidence>
<dbReference type="PROSITE" id="PS00675">
    <property type="entry name" value="SIGMA54_INTERACT_1"/>
    <property type="match status" value="1"/>
</dbReference>
<evidence type="ECO:0000256" key="1">
    <source>
        <dbReference type="ARBA" id="ARBA00022574"/>
    </source>
</evidence>
<dbReference type="PROSITE" id="PS50294">
    <property type="entry name" value="WD_REPEATS_REGION"/>
    <property type="match status" value="13"/>
</dbReference>
<feature type="repeat" description="WD" evidence="3">
    <location>
        <begin position="1440"/>
        <end position="1481"/>
    </location>
</feature>
<feature type="repeat" description="WD" evidence="3">
    <location>
        <begin position="1650"/>
        <end position="1691"/>
    </location>
</feature>
<feature type="compositionally biased region" description="Low complexity" evidence="4">
    <location>
        <begin position="40"/>
        <end position="55"/>
    </location>
</feature>
<gene>
    <name evidence="7" type="ORF">EMPS_05048</name>
</gene>
<name>A0A9P3H9P1_9FUNG</name>
<reference evidence="7" key="2">
    <citation type="journal article" date="2022" name="Microbiol. Resour. Announc.">
        <title>Whole-Genome Sequence of Entomortierella parvispora E1425, a Mucoromycotan Fungus Associated with Burkholderiaceae-Related Endosymbiotic Bacteria.</title>
        <authorList>
            <person name="Herlambang A."/>
            <person name="Guo Y."/>
            <person name="Takashima Y."/>
            <person name="Narisawa K."/>
            <person name="Ohta H."/>
            <person name="Nishizawa T."/>
        </authorList>
    </citation>
    <scope>NUCLEOTIDE SEQUENCE</scope>
    <source>
        <strain evidence="7">E1425</strain>
    </source>
</reference>
<dbReference type="Proteomes" id="UP000827284">
    <property type="component" value="Unassembled WGS sequence"/>
</dbReference>
<dbReference type="EMBL" id="BQFW01000007">
    <property type="protein sequence ID" value="GJJ72690.1"/>
    <property type="molecule type" value="Genomic_DNA"/>
</dbReference>
<feature type="repeat" description="WD" evidence="3">
    <location>
        <begin position="1272"/>
        <end position="1309"/>
    </location>
</feature>
<dbReference type="InterPro" id="IPR001646">
    <property type="entry name" value="5peptide_repeat"/>
</dbReference>
<evidence type="ECO:0000259" key="5">
    <source>
        <dbReference type="Pfam" id="PF05729"/>
    </source>
</evidence>
<dbReference type="CDD" id="cd00200">
    <property type="entry name" value="WD40"/>
    <property type="match status" value="2"/>
</dbReference>
<dbReference type="PANTHER" id="PTHR19848">
    <property type="entry name" value="WD40 REPEAT PROTEIN"/>
    <property type="match status" value="1"/>
</dbReference>
<dbReference type="InterPro" id="IPR036322">
    <property type="entry name" value="WD40_repeat_dom_sf"/>
</dbReference>
<evidence type="ECO:0000313" key="7">
    <source>
        <dbReference type="EMBL" id="GJJ72690.1"/>
    </source>
</evidence>
<feature type="repeat" description="WD" evidence="3">
    <location>
        <begin position="1566"/>
        <end position="1603"/>
    </location>
</feature>
<dbReference type="InterPro" id="IPR020472">
    <property type="entry name" value="WD40_PAC1"/>
</dbReference>
<evidence type="ECO:0000256" key="4">
    <source>
        <dbReference type="SAM" id="MobiDB-lite"/>
    </source>
</evidence>
<feature type="repeat" description="WD" evidence="3">
    <location>
        <begin position="1608"/>
        <end position="1649"/>
    </location>
</feature>
<feature type="repeat" description="WD" evidence="3">
    <location>
        <begin position="1398"/>
        <end position="1439"/>
    </location>
</feature>
<dbReference type="SUPFAM" id="SSF52540">
    <property type="entry name" value="P-loop containing nucleoside triphosphate hydrolases"/>
    <property type="match status" value="1"/>
</dbReference>
<feature type="domain" description="Arm-like repeat" evidence="6">
    <location>
        <begin position="141"/>
        <end position="500"/>
    </location>
</feature>
<feature type="repeat" description="WD" evidence="3">
    <location>
        <begin position="1356"/>
        <end position="1388"/>
    </location>
</feature>
<evidence type="ECO:0000256" key="2">
    <source>
        <dbReference type="ARBA" id="ARBA00022737"/>
    </source>
</evidence>
<dbReference type="InterPro" id="IPR019775">
    <property type="entry name" value="WD40_repeat_CS"/>
</dbReference>
<feature type="repeat" description="WD" evidence="3">
    <location>
        <begin position="1707"/>
        <end position="1727"/>
    </location>
</feature>
<reference evidence="7" key="1">
    <citation type="submission" date="2021-11" db="EMBL/GenBank/DDBJ databases">
        <authorList>
            <person name="Herlambang A."/>
            <person name="Guo Y."/>
            <person name="Takashima Y."/>
            <person name="Nishizawa T."/>
        </authorList>
    </citation>
    <scope>NUCLEOTIDE SEQUENCE</scope>
    <source>
        <strain evidence="7">E1425</strain>
    </source>
</reference>
<organism evidence="7 8">
    <name type="scientific">Entomortierella parvispora</name>
    <dbReference type="NCBI Taxonomy" id="205924"/>
    <lineage>
        <taxon>Eukaryota</taxon>
        <taxon>Fungi</taxon>
        <taxon>Fungi incertae sedis</taxon>
        <taxon>Mucoromycota</taxon>
        <taxon>Mortierellomycotina</taxon>
        <taxon>Mortierellomycetes</taxon>
        <taxon>Mortierellales</taxon>
        <taxon>Mortierellaceae</taxon>
        <taxon>Entomortierella</taxon>
    </lineage>
</organism>
<dbReference type="InterPro" id="IPR015943">
    <property type="entry name" value="WD40/YVTN_repeat-like_dom_sf"/>
</dbReference>
<feature type="repeat" description="WD" evidence="3">
    <location>
        <begin position="1314"/>
        <end position="1355"/>
    </location>
</feature>
<dbReference type="Pfam" id="PF23948">
    <property type="entry name" value="ARM_5"/>
    <property type="match status" value="1"/>
</dbReference>
<comment type="caution">
    <text evidence="7">The sequence shown here is derived from an EMBL/GenBank/DDBJ whole genome shotgun (WGS) entry which is preliminary data.</text>
</comment>
<feature type="repeat" description="WD" evidence="3">
    <location>
        <begin position="1188"/>
        <end position="1229"/>
    </location>
</feature>
<feature type="compositionally biased region" description="Low complexity" evidence="4">
    <location>
        <begin position="1"/>
        <end position="15"/>
    </location>
</feature>
<dbReference type="Gene3D" id="3.40.50.300">
    <property type="entry name" value="P-loop containing nucleotide triphosphate hydrolases"/>
    <property type="match status" value="1"/>
</dbReference>
<proteinExistence type="predicted"/>
<dbReference type="InterPro" id="IPR027417">
    <property type="entry name" value="P-loop_NTPase"/>
</dbReference>
<keyword evidence="8" id="KW-1185">Reference proteome</keyword>
<dbReference type="SMART" id="SM00320">
    <property type="entry name" value="WD40"/>
    <property type="match status" value="15"/>
</dbReference>
<dbReference type="SUPFAM" id="SSF141571">
    <property type="entry name" value="Pentapeptide repeat-like"/>
    <property type="match status" value="1"/>
</dbReference>
<dbReference type="PANTHER" id="PTHR19848:SF8">
    <property type="entry name" value="F-BOX AND WD REPEAT DOMAIN CONTAINING 7"/>
    <property type="match status" value="1"/>
</dbReference>
<dbReference type="SUPFAM" id="SSF50978">
    <property type="entry name" value="WD40 repeat-like"/>
    <property type="match status" value="2"/>
</dbReference>
<feature type="region of interest" description="Disordered" evidence="4">
    <location>
        <begin position="1"/>
        <end position="55"/>
    </location>
</feature>
<keyword evidence="1 3" id="KW-0853">WD repeat</keyword>
<feature type="domain" description="NACHT" evidence="5">
    <location>
        <begin position="603"/>
        <end position="760"/>
    </location>
</feature>
<dbReference type="InterPro" id="IPR025662">
    <property type="entry name" value="Sigma_54_int_dom_ATP-bd_1"/>
</dbReference>
<dbReference type="Gene3D" id="2.160.20.80">
    <property type="entry name" value="E3 ubiquitin-protein ligase SopA"/>
    <property type="match status" value="1"/>
</dbReference>
<feature type="repeat" description="WD" evidence="3">
    <location>
        <begin position="1230"/>
        <end position="1271"/>
    </location>
</feature>
<evidence type="ECO:0000256" key="3">
    <source>
        <dbReference type="PROSITE-ProRule" id="PRU00221"/>
    </source>
</evidence>
<feature type="repeat" description="WD" evidence="3">
    <location>
        <begin position="1146"/>
        <end position="1187"/>
    </location>
</feature>
<dbReference type="PROSITE" id="PS50082">
    <property type="entry name" value="WD_REPEATS_2"/>
    <property type="match status" value="14"/>
</dbReference>
<dbReference type="InterPro" id="IPR007111">
    <property type="entry name" value="NACHT_NTPase"/>
</dbReference>
<dbReference type="Pfam" id="PF05729">
    <property type="entry name" value="NACHT"/>
    <property type="match status" value="1"/>
</dbReference>
<dbReference type="PRINTS" id="PR00320">
    <property type="entry name" value="GPROTEINBRPT"/>
</dbReference>
<sequence>MTKPTSPTSPSGDSSQTKKKSPFSFFKKSSKSAKEDKVQTAASKTATSASSSAVSTIASTKGKATSKTPQVVNIPAIPLGVFPENILRSEFDSSLAEIGGRIVDTTQLAYSRDILAKAAAAEAASSPPSLSVAQLEWTQEMKNHPLEKDYLDQLTKRMIDKFIQHPSKDSGAIHEIVLLGPVLEKEQYRSLLNCFLSEFQRDTLLRVELVRGMAQLIQSASIGYLKADDLTQILRIIRTRQQDHKLDEYLFYLTLTVSIVLNAMVDDKVEGLDRVQEHEPLLKLLSGLRHKEDPFLKFQALYAFQALQWVPNDETKLHCGLRHFAGVVSGVVKISGVMQMDFQGFLGGLQEIQQEVSDIYDFVSSGWEDAKNLIEDGKGLFDSVKNGLGLSRSRPWYITLRGAERLVRNGQLAEFNQLVSTAPCREDPLFLWGVCQLLGGIAIDPTWERRPRDQAIQFLQQIYQSMEGSRTHRDVQKWVLTILNRVANYSSTLSSSEDEHVKALARDVIRKIESDQNPAFPLLYPLSNQAPLPKAYLILKDVNDHPDLELVLDRLRRQRWNEFNQQGVYIPPLSKPSLQAPEDKDITPLQERVNGFLQGKSEVMLILGDSGSGKSLFNKKLEYDLWNNYKPGGPIPLFVDLKTIPNPGKDLVQQQLHHLAFSDEHIQELKVNHGRLILICDGYDECNDWKNLHTDNHMNKKGYWTEVKMVITCRSQYLKPNYKTYFEPRAADRYNRSKARSLFEEAVIVPFKKEQIREYIDLYTKAPAAEGYEDRQAWTTEQYLQQLESVPQLMELVKNPFLLKLMLDTLPSISGDGQDLSAITRVQLYDEYIAHLYSLELHRLHEQRTKMSQAKQDAFDSVEDNFVEIGVKFSRTLADFIFKEHNGRNAVEYTPDEDGNESWKDNFFGHKPRVRLLREASPLVVNKNIHQFHHRSIMEYFFSCLMYTPGLASNESDYDEERPPYLGLTSAIASSPSALADHPFGRQNLVLEPSVIGFLAERVQKSATFRDQLQKIILLSKKDHQLSQAAANAITILVRAGTRFNGVDLKGIQIPGADLSYGQFDSVQLQGADLRNATLRNIWMSRANLSNAQMDGVQFGEWPSLKHDSYVRGCTFSPDGSRFAIALSNSTVAVYDPSTWTEVLTLSGHGRQVYSVAYSPTGHQIVTGSGDKTVRLWDAETGEAGPVLSDHTDEVTCVAYSPDGQQVASASRDFTVRLWDAQTGAPGHVLNGHTAIVSSLVYSISGHQIISGSWDNTVRLWDTQTGEAGLVLSGHTDDVLGLACSPNGKHIASGSRDKSIRLWDAQTGEPGPVFKGHTASVTSVTYSPDGKTIASGSGDKMVRLWDAQTGTAGPVLIGHDSTAESVVYSPDGALIASGSADMTVRLWDTHADLSASAFGSHSGAVWRLALSSDRQWLASSSVDTTVRLWDAETGSSGPTLRGHTADVLDVLYSPDSQQIVSAGADLTVRVWDAQTGEARHMLEGHTNLVWSLAYSPDGHQIASASEDKTVRLWDAETGQPGPILKEHTEHVMTVAYSPNGKHLASGSFDLTVRLWDAQTGEPRHVLRGHTSFIWKVAFSPDSRKLISASDDKTLRLWDAQTGEPGPVLTGHGSDVMTVLFSPNGQQIASASGDKTVRLWDAQTGEAGHILRGHTKDIGYIQYSPNGQMLASASGDKTVRVWDVASGECLAVISDFQGQVRTVIWKITPEGSYLFTGSDDKSVRLWQLIQEESQCRVGLVWGSNHERLVLTGASIEGALGLSATNERLMKQRGAVDVRTEDQPVCL</sequence>
<dbReference type="Gene3D" id="2.130.10.10">
    <property type="entry name" value="YVTN repeat-like/Quinoprotein amine dehydrogenase"/>
    <property type="match status" value="5"/>
</dbReference>
<accession>A0A9P3H9P1</accession>
<keyword evidence="2" id="KW-0677">Repeat</keyword>